<dbReference type="PANTHER" id="PTHR22780">
    <property type="entry name" value="ADAPTIN, ALPHA/GAMMA/EPSILON"/>
    <property type="match status" value="1"/>
</dbReference>
<dbReference type="SUPFAM" id="SSF48371">
    <property type="entry name" value="ARM repeat"/>
    <property type="match status" value="1"/>
</dbReference>
<feature type="region of interest" description="Disordered" evidence="5">
    <location>
        <begin position="158"/>
        <end position="182"/>
    </location>
</feature>
<dbReference type="Proteomes" id="UP000265427">
    <property type="component" value="Unassembled WGS sequence"/>
</dbReference>
<keyword evidence="3" id="KW-0653">Protein transport</keyword>
<organism evidence="7 8">
    <name type="scientific">Aphanomyces astaci</name>
    <name type="common">Crayfish plague agent</name>
    <dbReference type="NCBI Taxonomy" id="112090"/>
    <lineage>
        <taxon>Eukaryota</taxon>
        <taxon>Sar</taxon>
        <taxon>Stramenopiles</taxon>
        <taxon>Oomycota</taxon>
        <taxon>Saprolegniomycetes</taxon>
        <taxon>Saprolegniales</taxon>
        <taxon>Verrucalvaceae</taxon>
        <taxon>Aphanomyces</taxon>
    </lineage>
</organism>
<evidence type="ECO:0000256" key="3">
    <source>
        <dbReference type="ARBA" id="ARBA00022927"/>
    </source>
</evidence>
<dbReference type="InterPro" id="IPR050840">
    <property type="entry name" value="Adaptor_Complx_Large_Subunit"/>
</dbReference>
<comment type="subcellular location">
    <subcellularLocation>
        <location evidence="1">Endomembrane system</location>
    </subcellularLocation>
</comment>
<dbReference type="GO" id="GO:0012505">
    <property type="term" value="C:endomembrane system"/>
    <property type="evidence" value="ECO:0007669"/>
    <property type="project" value="UniProtKB-SubCell"/>
</dbReference>
<sequence>AVDRYAPTQRWHIDTLITMLSIAGSILPDEHISSSLIVLIQKNPALHVYVVHKLFWALHEDTAQLALAHVALWCIGEYGHALCASDPPADEETLQGKTRVDEAVVVALITTVRCLLEPQWASIRGDILAPMPLIDMTRVRTRQSQLLAFSAPATSADFDDMPTTASSAPEAPPAPTNLLDLDDIFGTTTPAAASTSAPPAAAAAAAPTIDLLADLFSPAPATTNSSAPPAVVPSSASSQLLDIFGGPPPAPIATAVQPPGQHIRVYEKNGLTLDIDLSKPNSSDPSISHILCLFTNASAYQLDNFVFQAAFPKVVVDLFAPALAIQKDYSNTFTLLRAQSTYAISLLYTRRTDLETIIPILRSPMASPESLLTQYCWLDFNKTWETAHTDARCRD</sequence>
<dbReference type="Pfam" id="PF01602">
    <property type="entry name" value="Adaptin_N"/>
    <property type="match status" value="1"/>
</dbReference>
<dbReference type="GO" id="GO:0006886">
    <property type="term" value="P:intracellular protein transport"/>
    <property type="evidence" value="ECO:0007669"/>
    <property type="project" value="InterPro"/>
</dbReference>
<dbReference type="GO" id="GO:0016192">
    <property type="term" value="P:vesicle-mediated transport"/>
    <property type="evidence" value="ECO:0007669"/>
    <property type="project" value="InterPro"/>
</dbReference>
<evidence type="ECO:0000256" key="1">
    <source>
        <dbReference type="ARBA" id="ARBA00004308"/>
    </source>
</evidence>
<dbReference type="InterPro" id="IPR011989">
    <property type="entry name" value="ARM-like"/>
</dbReference>
<keyword evidence="4" id="KW-0472">Membrane</keyword>
<name>A0A397BT54_APHAT</name>
<keyword evidence="2" id="KW-0813">Transport</keyword>
<dbReference type="Gene3D" id="1.25.10.10">
    <property type="entry name" value="Leucine-rich Repeat Variant"/>
    <property type="match status" value="1"/>
</dbReference>
<dbReference type="Gene3D" id="2.60.40.1230">
    <property type="match status" value="1"/>
</dbReference>
<accession>A0A397BT54</accession>
<dbReference type="GO" id="GO:0030117">
    <property type="term" value="C:membrane coat"/>
    <property type="evidence" value="ECO:0007669"/>
    <property type="project" value="InterPro"/>
</dbReference>
<dbReference type="AlphaFoldDB" id="A0A397BT54"/>
<feature type="domain" description="GAE" evidence="6">
    <location>
        <begin position="258"/>
        <end position="381"/>
    </location>
</feature>
<evidence type="ECO:0000313" key="7">
    <source>
        <dbReference type="EMBL" id="RHY21677.1"/>
    </source>
</evidence>
<protein>
    <recommendedName>
        <fullName evidence="6">GAE domain-containing protein</fullName>
    </recommendedName>
</protein>
<gene>
    <name evidence="7" type="ORF">DYB36_011553</name>
</gene>
<evidence type="ECO:0000259" key="6">
    <source>
        <dbReference type="PROSITE" id="PS50180"/>
    </source>
</evidence>
<dbReference type="InterPro" id="IPR002553">
    <property type="entry name" value="Clathrin/coatomer_adapt-like_N"/>
</dbReference>
<evidence type="ECO:0000313" key="8">
    <source>
        <dbReference type="Proteomes" id="UP000265427"/>
    </source>
</evidence>
<feature type="non-terminal residue" evidence="7">
    <location>
        <position position="1"/>
    </location>
</feature>
<dbReference type="PROSITE" id="PS50180">
    <property type="entry name" value="GAE"/>
    <property type="match status" value="1"/>
</dbReference>
<dbReference type="SUPFAM" id="SSF49348">
    <property type="entry name" value="Clathrin adaptor appendage domain"/>
    <property type="match status" value="1"/>
</dbReference>
<evidence type="ECO:0000256" key="2">
    <source>
        <dbReference type="ARBA" id="ARBA00022448"/>
    </source>
</evidence>
<evidence type="ECO:0000256" key="5">
    <source>
        <dbReference type="SAM" id="MobiDB-lite"/>
    </source>
</evidence>
<dbReference type="EMBL" id="QUSZ01002583">
    <property type="protein sequence ID" value="RHY21677.1"/>
    <property type="molecule type" value="Genomic_DNA"/>
</dbReference>
<dbReference type="InterPro" id="IPR008153">
    <property type="entry name" value="GAE_dom"/>
</dbReference>
<proteinExistence type="predicted"/>
<reference evidence="7 8" key="1">
    <citation type="submission" date="2018-08" db="EMBL/GenBank/DDBJ databases">
        <title>Aphanomyces genome sequencing and annotation.</title>
        <authorList>
            <person name="Minardi D."/>
            <person name="Oidtmann B."/>
            <person name="Van Der Giezen M."/>
            <person name="Studholme D.J."/>
        </authorList>
    </citation>
    <scope>NUCLEOTIDE SEQUENCE [LARGE SCALE GENOMIC DNA]</scope>
    <source>
        <strain evidence="7 8">Kv</strain>
    </source>
</reference>
<evidence type="ECO:0000256" key="4">
    <source>
        <dbReference type="ARBA" id="ARBA00023136"/>
    </source>
</evidence>
<dbReference type="InterPro" id="IPR013041">
    <property type="entry name" value="Clathrin_app_Ig-like_sf"/>
</dbReference>
<dbReference type="VEuPathDB" id="FungiDB:H257_09709"/>
<dbReference type="InterPro" id="IPR016024">
    <property type="entry name" value="ARM-type_fold"/>
</dbReference>
<comment type="caution">
    <text evidence="7">The sequence shown here is derived from an EMBL/GenBank/DDBJ whole genome shotgun (WGS) entry which is preliminary data.</text>
</comment>